<comment type="caution">
    <text evidence="1">The sequence shown here is derived from an EMBL/GenBank/DDBJ whole genome shotgun (WGS) entry which is preliminary data.</text>
</comment>
<dbReference type="EMBL" id="BARS01032466">
    <property type="protein sequence ID" value="GAG28005.1"/>
    <property type="molecule type" value="Genomic_DNA"/>
</dbReference>
<evidence type="ECO:0000313" key="1">
    <source>
        <dbReference type="EMBL" id="GAG28005.1"/>
    </source>
</evidence>
<dbReference type="AlphaFoldDB" id="X0WBI8"/>
<organism evidence="1">
    <name type="scientific">marine sediment metagenome</name>
    <dbReference type="NCBI Taxonomy" id="412755"/>
    <lineage>
        <taxon>unclassified sequences</taxon>
        <taxon>metagenomes</taxon>
        <taxon>ecological metagenomes</taxon>
    </lineage>
</organism>
<dbReference type="Gene3D" id="1.25.40.10">
    <property type="entry name" value="Tetratricopeptide repeat domain"/>
    <property type="match status" value="1"/>
</dbReference>
<protein>
    <submittedName>
        <fullName evidence="1">Uncharacterized protein</fullName>
    </submittedName>
</protein>
<feature type="non-terminal residue" evidence="1">
    <location>
        <position position="261"/>
    </location>
</feature>
<name>X0WBI8_9ZZZZ</name>
<accession>X0WBI8</accession>
<dbReference type="InterPro" id="IPR011990">
    <property type="entry name" value="TPR-like_helical_dom_sf"/>
</dbReference>
<sequence length="261" mass="29339">VCTQYKVKREEDNSRKGVDLSDVEEEIKLRDSAKVVLAESGTHTGIFVGSIVPKIALDESSINRADETISAMKGDDIVLEYYDELHMEGNEPRDVKVKARMLIGQIQDVKVEHRVVDSIDLKARKNLIEAKIFLKLATIFKEVGLINKANEKADLGLERVEEVILESLKASLDRKLVEESFSIKWELLLVQDKLREAMTVCHTLTRLFPDSSLVDRALLKIGVAKMEMDGEGPHEAIGIFNTILRLPKSDLKAEAQFNIGR</sequence>
<reference evidence="1" key="1">
    <citation type="journal article" date="2014" name="Front. Microbiol.">
        <title>High frequency of phylogenetically diverse reductive dehalogenase-homologous genes in deep subseafloor sedimentary metagenomes.</title>
        <authorList>
            <person name="Kawai M."/>
            <person name="Futagami T."/>
            <person name="Toyoda A."/>
            <person name="Takaki Y."/>
            <person name="Nishi S."/>
            <person name="Hori S."/>
            <person name="Arai W."/>
            <person name="Tsubouchi T."/>
            <person name="Morono Y."/>
            <person name="Uchiyama I."/>
            <person name="Ito T."/>
            <person name="Fujiyama A."/>
            <person name="Inagaki F."/>
            <person name="Takami H."/>
        </authorList>
    </citation>
    <scope>NUCLEOTIDE SEQUENCE</scope>
    <source>
        <strain evidence="1">Expedition CK06-06</strain>
    </source>
</reference>
<gene>
    <name evidence="1" type="ORF">S01H1_50388</name>
</gene>
<proteinExistence type="predicted"/>
<feature type="non-terminal residue" evidence="1">
    <location>
        <position position="1"/>
    </location>
</feature>